<reference evidence="1 2" key="1">
    <citation type="submission" date="2021-02" db="EMBL/GenBank/DDBJ databases">
        <title>De Novo genome assembly of isolated myxobacteria.</title>
        <authorList>
            <person name="Stevens D.C."/>
        </authorList>
    </citation>
    <scope>NUCLEOTIDE SEQUENCE [LARGE SCALE GENOMIC DNA]</scope>
    <source>
        <strain evidence="2">SCPEA02</strain>
    </source>
</reference>
<protein>
    <submittedName>
        <fullName evidence="1">Uncharacterized protein</fullName>
    </submittedName>
</protein>
<sequence length="137" mass="14641">MFVFIIEAPSAQADNPKLQEKFTKFLVNKVIPSINSGIHRNGQVTGAQLFTPGTNEGSNQYVLMIDGFFMGDVGRFFVKDAVAQIEAAGGKVRSLPGEYTGWWWTGGKEGHLVPVEATAVSRPEAGEASNEGAPAPS</sequence>
<dbReference type="Proteomes" id="UP000662747">
    <property type="component" value="Chromosome"/>
</dbReference>
<accession>A0ABX7NMM5</accession>
<dbReference type="EMBL" id="CP071090">
    <property type="protein sequence ID" value="QSQ20099.1"/>
    <property type="molecule type" value="Genomic_DNA"/>
</dbReference>
<proteinExistence type="predicted"/>
<gene>
    <name evidence="1" type="ORF">JY651_33165</name>
</gene>
<evidence type="ECO:0000313" key="1">
    <source>
        <dbReference type="EMBL" id="QSQ20099.1"/>
    </source>
</evidence>
<keyword evidence="2" id="KW-1185">Reference proteome</keyword>
<evidence type="ECO:0000313" key="2">
    <source>
        <dbReference type="Proteomes" id="UP000662747"/>
    </source>
</evidence>
<name>A0ABX7NMM5_9BACT</name>
<dbReference type="RefSeq" id="WP_206721680.1">
    <property type="nucleotide sequence ID" value="NZ_CP071090.1"/>
</dbReference>
<organism evidence="1 2">
    <name type="scientific">Pyxidicoccus parkwayensis</name>
    <dbReference type="NCBI Taxonomy" id="2813578"/>
    <lineage>
        <taxon>Bacteria</taxon>
        <taxon>Pseudomonadati</taxon>
        <taxon>Myxococcota</taxon>
        <taxon>Myxococcia</taxon>
        <taxon>Myxococcales</taxon>
        <taxon>Cystobacterineae</taxon>
        <taxon>Myxococcaceae</taxon>
        <taxon>Pyxidicoccus</taxon>
    </lineage>
</organism>